<dbReference type="PANTHER" id="PTHR33164">
    <property type="entry name" value="TRANSCRIPTIONAL REGULATOR, MARR FAMILY"/>
    <property type="match status" value="1"/>
</dbReference>
<dbReference type="Gene3D" id="1.10.10.10">
    <property type="entry name" value="Winged helix-like DNA-binding domain superfamily/Winged helix DNA-binding domain"/>
    <property type="match status" value="1"/>
</dbReference>
<organism evidence="2 3">
    <name type="scientific">Bradyrhizobium algeriense</name>
    <dbReference type="NCBI Taxonomy" id="634784"/>
    <lineage>
        <taxon>Bacteria</taxon>
        <taxon>Pseudomonadati</taxon>
        <taxon>Pseudomonadota</taxon>
        <taxon>Alphaproteobacteria</taxon>
        <taxon>Hyphomicrobiales</taxon>
        <taxon>Nitrobacteraceae</taxon>
        <taxon>Bradyrhizobium</taxon>
    </lineage>
</organism>
<dbReference type="Pfam" id="PF01047">
    <property type="entry name" value="MarR"/>
    <property type="match status" value="1"/>
</dbReference>
<keyword evidence="3" id="KW-1185">Reference proteome</keyword>
<dbReference type="InterPro" id="IPR036390">
    <property type="entry name" value="WH_DNA-bd_sf"/>
</dbReference>
<evidence type="ECO:0000313" key="3">
    <source>
        <dbReference type="Proteomes" id="UP001364224"/>
    </source>
</evidence>
<dbReference type="SMART" id="SM00347">
    <property type="entry name" value="HTH_MARR"/>
    <property type="match status" value="1"/>
</dbReference>
<evidence type="ECO:0000259" key="1">
    <source>
        <dbReference type="PROSITE" id="PS50995"/>
    </source>
</evidence>
<dbReference type="InterPro" id="IPR039422">
    <property type="entry name" value="MarR/SlyA-like"/>
</dbReference>
<feature type="domain" description="HTH marR-type" evidence="1">
    <location>
        <begin position="5"/>
        <end position="137"/>
    </location>
</feature>
<dbReference type="EMBL" id="JAZHRV010000001">
    <property type="protein sequence ID" value="MEH2556282.1"/>
    <property type="molecule type" value="Genomic_DNA"/>
</dbReference>
<dbReference type="Proteomes" id="UP001364224">
    <property type="component" value="Unassembled WGS sequence"/>
</dbReference>
<proteinExistence type="predicted"/>
<name>A0ABU8BDV3_9BRAD</name>
<comment type="caution">
    <text evidence="2">The sequence shown here is derived from an EMBL/GenBank/DDBJ whole genome shotgun (WGS) entry which is preliminary data.</text>
</comment>
<gene>
    <name evidence="2" type="ORF">V1286_003811</name>
</gene>
<evidence type="ECO:0000313" key="2">
    <source>
        <dbReference type="EMBL" id="MEH2556282.1"/>
    </source>
</evidence>
<dbReference type="GO" id="GO:0003677">
    <property type="term" value="F:DNA binding"/>
    <property type="evidence" value="ECO:0007669"/>
    <property type="project" value="UniProtKB-KW"/>
</dbReference>
<dbReference type="PROSITE" id="PS50995">
    <property type="entry name" value="HTH_MARR_2"/>
    <property type="match status" value="1"/>
</dbReference>
<dbReference type="InterPro" id="IPR036388">
    <property type="entry name" value="WH-like_DNA-bd_sf"/>
</dbReference>
<protein>
    <submittedName>
        <fullName evidence="2">DNA-binding MarR family transcriptional regulator</fullName>
    </submittedName>
</protein>
<sequence>MYRLTNSFPYLLNRVGVQMGELFSRRIAGYGVTLPMYRVMAALWETGDQRLGDLAAMTTIEISTLSRLVGEMKRRGLVTRARLKDNGRTVAINLTPKGRTLVEELIPIAIHFEEVAVRDFPSKNISDLKTILAEIYESLKSLEPEIEEANKARKAAKSKG</sequence>
<keyword evidence="2" id="KW-0238">DNA-binding</keyword>
<dbReference type="SUPFAM" id="SSF46785">
    <property type="entry name" value="Winged helix' DNA-binding domain"/>
    <property type="match status" value="1"/>
</dbReference>
<accession>A0ABU8BDV3</accession>
<reference evidence="2 3" key="1">
    <citation type="submission" date="2024-02" db="EMBL/GenBank/DDBJ databases">
        <title>Adaptive strategies in a cosmopolitan and abundant soil bacterium.</title>
        <authorList>
            <person name="Carini P."/>
        </authorList>
    </citation>
    <scope>NUCLEOTIDE SEQUENCE [LARGE SCALE GENOMIC DNA]</scope>
    <source>
        <strain evidence="2 3">AZCC 1608</strain>
    </source>
</reference>
<dbReference type="RefSeq" id="WP_334435320.1">
    <property type="nucleotide sequence ID" value="NZ_JAZHRV010000001.1"/>
</dbReference>
<dbReference type="PANTHER" id="PTHR33164:SF43">
    <property type="entry name" value="HTH-TYPE TRANSCRIPTIONAL REPRESSOR YETL"/>
    <property type="match status" value="1"/>
</dbReference>
<dbReference type="InterPro" id="IPR000835">
    <property type="entry name" value="HTH_MarR-typ"/>
</dbReference>